<sequence length="47" mass="5700">MEDYEIKEFEGKMLEEMSFLERIRAWVRVNLNGLMHPTDTDLWKAPE</sequence>
<accession>X1SHX3</accession>
<name>X1SHX3_9ZZZZ</name>
<reference evidence="1" key="1">
    <citation type="journal article" date="2014" name="Front. Microbiol.">
        <title>High frequency of phylogenetically diverse reductive dehalogenase-homologous genes in deep subseafloor sedimentary metagenomes.</title>
        <authorList>
            <person name="Kawai M."/>
            <person name="Futagami T."/>
            <person name="Toyoda A."/>
            <person name="Takaki Y."/>
            <person name="Nishi S."/>
            <person name="Hori S."/>
            <person name="Arai W."/>
            <person name="Tsubouchi T."/>
            <person name="Morono Y."/>
            <person name="Uchiyama I."/>
            <person name="Ito T."/>
            <person name="Fujiyama A."/>
            <person name="Inagaki F."/>
            <person name="Takami H."/>
        </authorList>
    </citation>
    <scope>NUCLEOTIDE SEQUENCE</scope>
    <source>
        <strain evidence="1">Expedition CK06-06</strain>
    </source>
</reference>
<feature type="non-terminal residue" evidence="1">
    <location>
        <position position="47"/>
    </location>
</feature>
<dbReference type="EMBL" id="BARW01023172">
    <property type="protein sequence ID" value="GAI92617.1"/>
    <property type="molecule type" value="Genomic_DNA"/>
</dbReference>
<organism evidence="1">
    <name type="scientific">marine sediment metagenome</name>
    <dbReference type="NCBI Taxonomy" id="412755"/>
    <lineage>
        <taxon>unclassified sequences</taxon>
        <taxon>metagenomes</taxon>
        <taxon>ecological metagenomes</taxon>
    </lineage>
</organism>
<evidence type="ECO:0000313" key="1">
    <source>
        <dbReference type="EMBL" id="GAI92617.1"/>
    </source>
</evidence>
<comment type="caution">
    <text evidence="1">The sequence shown here is derived from an EMBL/GenBank/DDBJ whole genome shotgun (WGS) entry which is preliminary data.</text>
</comment>
<gene>
    <name evidence="1" type="ORF">S12H4_38489</name>
</gene>
<proteinExistence type="predicted"/>
<protein>
    <submittedName>
        <fullName evidence="1">Uncharacterized protein</fullName>
    </submittedName>
</protein>
<dbReference type="AlphaFoldDB" id="X1SHX3"/>